<sequence>MSSYFCSEAYGHEKLEDTVFENAFIVDKLVDSDPQFKELLAQTKIKQMTAEDICGSNGFTSQVFRLSIVFEKTKND</sequence>
<accession>A0A915DVF4</accession>
<name>A0A915DVF4_9BILA</name>
<protein>
    <submittedName>
        <fullName evidence="2">Uncharacterized protein</fullName>
    </submittedName>
</protein>
<reference evidence="2" key="1">
    <citation type="submission" date="2022-11" db="UniProtKB">
        <authorList>
            <consortium name="WormBaseParasite"/>
        </authorList>
    </citation>
    <scope>IDENTIFICATION</scope>
</reference>
<keyword evidence="1" id="KW-1185">Reference proteome</keyword>
<evidence type="ECO:0000313" key="1">
    <source>
        <dbReference type="Proteomes" id="UP000887574"/>
    </source>
</evidence>
<dbReference type="AlphaFoldDB" id="A0A915DVF4"/>
<dbReference type="WBParaSite" id="jg23201">
    <property type="protein sequence ID" value="jg23201"/>
    <property type="gene ID" value="jg23201"/>
</dbReference>
<proteinExistence type="predicted"/>
<organism evidence="1 2">
    <name type="scientific">Ditylenchus dipsaci</name>
    <dbReference type="NCBI Taxonomy" id="166011"/>
    <lineage>
        <taxon>Eukaryota</taxon>
        <taxon>Metazoa</taxon>
        <taxon>Ecdysozoa</taxon>
        <taxon>Nematoda</taxon>
        <taxon>Chromadorea</taxon>
        <taxon>Rhabditida</taxon>
        <taxon>Tylenchina</taxon>
        <taxon>Tylenchomorpha</taxon>
        <taxon>Sphaerularioidea</taxon>
        <taxon>Anguinidae</taxon>
        <taxon>Anguininae</taxon>
        <taxon>Ditylenchus</taxon>
    </lineage>
</organism>
<evidence type="ECO:0000313" key="2">
    <source>
        <dbReference type="WBParaSite" id="jg23201"/>
    </source>
</evidence>
<dbReference type="Proteomes" id="UP000887574">
    <property type="component" value="Unplaced"/>
</dbReference>